<feature type="transmembrane region" description="Helical" evidence="5">
    <location>
        <begin position="225"/>
        <end position="249"/>
    </location>
</feature>
<evidence type="ECO:0000256" key="4">
    <source>
        <dbReference type="ARBA" id="ARBA00023136"/>
    </source>
</evidence>
<comment type="caution">
    <text evidence="6">The sequence shown here is derived from an EMBL/GenBank/DDBJ whole genome shotgun (WGS) entry which is preliminary data.</text>
</comment>
<dbReference type="PANTHER" id="PTHR30249">
    <property type="entry name" value="PUTATIVE SEROTONIN TRANSPORTER"/>
    <property type="match status" value="1"/>
</dbReference>
<dbReference type="Pfam" id="PF04172">
    <property type="entry name" value="LrgB"/>
    <property type="match status" value="1"/>
</dbReference>
<keyword evidence="3 5" id="KW-1133">Transmembrane helix</keyword>
<dbReference type="EMBL" id="BSOJ01000030">
    <property type="protein sequence ID" value="GLR27316.1"/>
    <property type="molecule type" value="Genomic_DNA"/>
</dbReference>
<comment type="subcellular location">
    <subcellularLocation>
        <location evidence="1">Membrane</location>
        <topology evidence="1">Multi-pass membrane protein</topology>
    </subcellularLocation>
</comment>
<evidence type="ECO:0000256" key="2">
    <source>
        <dbReference type="ARBA" id="ARBA00022692"/>
    </source>
</evidence>
<evidence type="ECO:0000256" key="5">
    <source>
        <dbReference type="SAM" id="Phobius"/>
    </source>
</evidence>
<feature type="transmembrane region" description="Helical" evidence="5">
    <location>
        <begin position="111"/>
        <end position="132"/>
    </location>
</feature>
<evidence type="ECO:0000256" key="1">
    <source>
        <dbReference type="ARBA" id="ARBA00004141"/>
    </source>
</evidence>
<feature type="transmembrane region" description="Helical" evidence="5">
    <location>
        <begin position="14"/>
        <end position="40"/>
    </location>
</feature>
<feature type="transmembrane region" description="Helical" evidence="5">
    <location>
        <begin position="79"/>
        <end position="99"/>
    </location>
</feature>
<evidence type="ECO:0000256" key="3">
    <source>
        <dbReference type="ARBA" id="ARBA00022989"/>
    </source>
</evidence>
<evidence type="ECO:0000313" key="7">
    <source>
        <dbReference type="Proteomes" id="UP001156664"/>
    </source>
</evidence>
<protein>
    <submittedName>
        <fullName evidence="6">Membrane protein</fullName>
    </submittedName>
</protein>
<keyword evidence="7" id="KW-1185">Reference proteome</keyword>
<keyword evidence="4 5" id="KW-0472">Membrane</keyword>
<sequence>MTPIAHGKMNLPEIWVYLTGNPLTALFLTLLAYQIGVWCYKKSGMHPFANPVLIAVLLLAGFLKISGLSYQQYFAGAQFVHFMLGTATVALAVPIYQGLAALKGNLARSLSMLVAALCVGSTVAISSALTVAKLMHANLDITHSLWAKSVTAPIGMGISENIGASPTLTAIFAVVTGIFGAATGTYLFNAMGLKRWWVRGFAMGLSAHGIGTARAFAVHPEAGQYASLGMGLHGIFGAVFIPLAFHWLVGS</sequence>
<reference evidence="7" key="1">
    <citation type="journal article" date="2019" name="Int. J. Syst. Evol. Microbiol.">
        <title>The Global Catalogue of Microorganisms (GCM) 10K type strain sequencing project: providing services to taxonomists for standard genome sequencing and annotation.</title>
        <authorList>
            <consortium name="The Broad Institute Genomics Platform"/>
            <consortium name="The Broad Institute Genome Sequencing Center for Infectious Disease"/>
            <person name="Wu L."/>
            <person name="Ma J."/>
        </authorList>
    </citation>
    <scope>NUCLEOTIDE SEQUENCE [LARGE SCALE GENOMIC DNA]</scope>
    <source>
        <strain evidence="7">NBRC 105857</strain>
    </source>
</reference>
<evidence type="ECO:0000313" key="6">
    <source>
        <dbReference type="EMBL" id="GLR27316.1"/>
    </source>
</evidence>
<feature type="transmembrane region" description="Helical" evidence="5">
    <location>
        <begin position="52"/>
        <end position="73"/>
    </location>
</feature>
<feature type="transmembrane region" description="Helical" evidence="5">
    <location>
        <begin position="168"/>
        <end position="188"/>
    </location>
</feature>
<dbReference type="RefSeq" id="WP_284282066.1">
    <property type="nucleotide sequence ID" value="NZ_BSOJ01000030.1"/>
</dbReference>
<dbReference type="InterPro" id="IPR007300">
    <property type="entry name" value="CidB/LrgB"/>
</dbReference>
<feature type="transmembrane region" description="Helical" evidence="5">
    <location>
        <begin position="200"/>
        <end position="219"/>
    </location>
</feature>
<name>A0ABQ5YTT1_9BURK</name>
<dbReference type="Proteomes" id="UP001156664">
    <property type="component" value="Unassembled WGS sequence"/>
</dbReference>
<accession>A0ABQ5YTT1</accession>
<dbReference type="PANTHER" id="PTHR30249:SF0">
    <property type="entry name" value="PLASTIDAL GLYCOLATE_GLYCERATE TRANSLOCATOR 1, CHLOROPLASTIC"/>
    <property type="match status" value="1"/>
</dbReference>
<gene>
    <name evidence="6" type="ORF">GCM10007875_24070</name>
</gene>
<keyword evidence="2 5" id="KW-0812">Transmembrane</keyword>
<organism evidence="6 7">
    <name type="scientific">Limnobacter litoralis</name>
    <dbReference type="NCBI Taxonomy" id="481366"/>
    <lineage>
        <taxon>Bacteria</taxon>
        <taxon>Pseudomonadati</taxon>
        <taxon>Pseudomonadota</taxon>
        <taxon>Betaproteobacteria</taxon>
        <taxon>Burkholderiales</taxon>
        <taxon>Burkholderiaceae</taxon>
        <taxon>Limnobacter</taxon>
    </lineage>
</organism>
<proteinExistence type="predicted"/>